<evidence type="ECO:0000313" key="3">
    <source>
        <dbReference type="Proteomes" id="UP000198598"/>
    </source>
</evidence>
<reference evidence="2 3" key="1">
    <citation type="submission" date="2016-10" db="EMBL/GenBank/DDBJ databases">
        <authorList>
            <person name="de Groot N.N."/>
        </authorList>
    </citation>
    <scope>NUCLEOTIDE SEQUENCE [LARGE SCALE GENOMIC DNA]</scope>
    <source>
        <strain evidence="2 3">DSM 26130</strain>
    </source>
</reference>
<keyword evidence="3" id="KW-1185">Reference proteome</keyword>
<gene>
    <name evidence="2" type="ORF">SAMN05216167_12377</name>
</gene>
<accession>A0A1I2EXY2</accession>
<feature type="signal peptide" evidence="1">
    <location>
        <begin position="1"/>
        <end position="21"/>
    </location>
</feature>
<feature type="chain" id="PRO_5011520992" description="SusD family protein" evidence="1">
    <location>
        <begin position="22"/>
        <end position="61"/>
    </location>
</feature>
<keyword evidence="1" id="KW-0732">Signal</keyword>
<dbReference type="AlphaFoldDB" id="A0A1I2EXY2"/>
<proteinExistence type="predicted"/>
<dbReference type="EMBL" id="FOLQ01000023">
    <property type="protein sequence ID" value="SFE97151.1"/>
    <property type="molecule type" value="Genomic_DNA"/>
</dbReference>
<dbReference type="PROSITE" id="PS51257">
    <property type="entry name" value="PROKAR_LIPOPROTEIN"/>
    <property type="match status" value="1"/>
</dbReference>
<protein>
    <recommendedName>
        <fullName evidence="4">SusD family protein</fullName>
    </recommendedName>
</protein>
<evidence type="ECO:0000313" key="2">
    <source>
        <dbReference type="EMBL" id="SFE97151.1"/>
    </source>
</evidence>
<sequence>MHLPQRRVSLLLTTAALLAGACSKDPALTSLDPQDLLLVKKVTASYQGSGTGLATKYWTNL</sequence>
<name>A0A1I2EXY2_9BACT</name>
<evidence type="ECO:0008006" key="4">
    <source>
        <dbReference type="Google" id="ProtNLM"/>
    </source>
</evidence>
<evidence type="ECO:0000256" key="1">
    <source>
        <dbReference type="SAM" id="SignalP"/>
    </source>
</evidence>
<dbReference type="Proteomes" id="UP000198598">
    <property type="component" value="Unassembled WGS sequence"/>
</dbReference>
<dbReference type="RefSeq" id="WP_177236749.1">
    <property type="nucleotide sequence ID" value="NZ_FOLQ01000023.1"/>
</dbReference>
<organism evidence="2 3">
    <name type="scientific">Spirosoma endophyticum</name>
    <dbReference type="NCBI Taxonomy" id="662367"/>
    <lineage>
        <taxon>Bacteria</taxon>
        <taxon>Pseudomonadati</taxon>
        <taxon>Bacteroidota</taxon>
        <taxon>Cytophagia</taxon>
        <taxon>Cytophagales</taxon>
        <taxon>Cytophagaceae</taxon>
        <taxon>Spirosoma</taxon>
    </lineage>
</organism>